<dbReference type="GO" id="GO:0016491">
    <property type="term" value="F:oxidoreductase activity"/>
    <property type="evidence" value="ECO:0007669"/>
    <property type="project" value="InterPro"/>
</dbReference>
<comment type="caution">
    <text evidence="2">The sequence shown here is derived from an EMBL/GenBank/DDBJ whole genome shotgun (WGS) entry which is preliminary data.</text>
</comment>
<proteinExistence type="predicted"/>
<dbReference type="InterPro" id="IPR016166">
    <property type="entry name" value="FAD-bd_PCMH"/>
</dbReference>
<dbReference type="GO" id="GO:0071949">
    <property type="term" value="F:FAD binding"/>
    <property type="evidence" value="ECO:0007669"/>
    <property type="project" value="InterPro"/>
</dbReference>
<dbReference type="InterPro" id="IPR002346">
    <property type="entry name" value="Mopterin_DH_FAD-bd"/>
</dbReference>
<dbReference type="Gene3D" id="3.30.465.10">
    <property type="match status" value="1"/>
</dbReference>
<organism evidence="2 3">
    <name type="scientific">Rhodococcoides kyotonense</name>
    <dbReference type="NCBI Taxonomy" id="398843"/>
    <lineage>
        <taxon>Bacteria</taxon>
        <taxon>Bacillati</taxon>
        <taxon>Actinomycetota</taxon>
        <taxon>Actinomycetes</taxon>
        <taxon>Mycobacteriales</taxon>
        <taxon>Nocardiaceae</taxon>
        <taxon>Rhodococcoides</taxon>
    </lineage>
</organism>
<dbReference type="PANTHER" id="PTHR42659">
    <property type="entry name" value="XANTHINE DEHYDROGENASE SUBUNIT C-RELATED"/>
    <property type="match status" value="1"/>
</dbReference>
<sequence>MDLGTIEDVVIPTDRSGLPPGAPDTAVIAGGTWLMSEKQDHLTRLVDITALGWPALDAGYDEHASDGLEIAATCTIGELAEARFDRDWPATALFSQCATALLASFKIWRVATVGGNICMSLPAGSMISMAVSLDAVATVWSSDGSDYRIPVVDLVTGPHENALNVGDVVRSIHVPRHALEATTAFRKTALSPLGRSAAVVIGRVDRDGQFVLSVTAATVRPHVVRFPTTPSPSELEAALRQSIPDDSWYDDPHGAPDWRRHISIRSALDILGELS</sequence>
<evidence type="ECO:0000259" key="1">
    <source>
        <dbReference type="PROSITE" id="PS51387"/>
    </source>
</evidence>
<feature type="domain" description="FAD-binding PCMH-type" evidence="1">
    <location>
        <begin position="1"/>
        <end position="179"/>
    </location>
</feature>
<dbReference type="InterPro" id="IPR016169">
    <property type="entry name" value="FAD-bd_PCMH_sub2"/>
</dbReference>
<dbReference type="Proteomes" id="UP000077519">
    <property type="component" value="Unassembled WGS sequence"/>
</dbReference>
<dbReference type="PROSITE" id="PS51387">
    <property type="entry name" value="FAD_PCMH"/>
    <property type="match status" value="1"/>
</dbReference>
<protein>
    <submittedName>
        <fullName evidence="2">FAD-binding molybdopterin dehydrogenase</fullName>
    </submittedName>
</protein>
<dbReference type="EMBL" id="LVHI01000040">
    <property type="protein sequence ID" value="OAK51245.1"/>
    <property type="molecule type" value="Genomic_DNA"/>
</dbReference>
<dbReference type="SUPFAM" id="SSF56176">
    <property type="entry name" value="FAD-binding/transporter-associated domain-like"/>
    <property type="match status" value="1"/>
</dbReference>
<evidence type="ECO:0000313" key="3">
    <source>
        <dbReference type="Proteomes" id="UP000077519"/>
    </source>
</evidence>
<keyword evidence="3" id="KW-1185">Reference proteome</keyword>
<dbReference type="InterPro" id="IPR051312">
    <property type="entry name" value="Diverse_Substr_Oxidored"/>
</dbReference>
<dbReference type="InterPro" id="IPR036318">
    <property type="entry name" value="FAD-bd_PCMH-like_sf"/>
</dbReference>
<dbReference type="AlphaFoldDB" id="A0A177Y6Y0"/>
<name>A0A177Y6Y0_9NOCA</name>
<evidence type="ECO:0000313" key="2">
    <source>
        <dbReference type="EMBL" id="OAK51245.1"/>
    </source>
</evidence>
<reference evidence="2 3" key="1">
    <citation type="submission" date="2016-03" db="EMBL/GenBank/DDBJ databases">
        <title>Genome sequence of Rhodococcus kyotonensis KB10.</title>
        <authorList>
            <person name="Jeong H."/>
            <person name="Hong C.E."/>
            <person name="Jo S.H."/>
            <person name="Park J.M."/>
        </authorList>
    </citation>
    <scope>NUCLEOTIDE SEQUENCE [LARGE SCALE GENOMIC DNA]</scope>
    <source>
        <strain evidence="2 3">KB10</strain>
    </source>
</reference>
<gene>
    <name evidence="2" type="ORF">A3K89_13645</name>
</gene>
<dbReference type="Pfam" id="PF00941">
    <property type="entry name" value="FAD_binding_5"/>
    <property type="match status" value="1"/>
</dbReference>
<dbReference type="PANTHER" id="PTHR42659:SF9">
    <property type="entry name" value="XANTHINE DEHYDROGENASE FAD-BINDING SUBUNIT XDHB-RELATED"/>
    <property type="match status" value="1"/>
</dbReference>
<accession>A0A177Y6Y0</accession>
<dbReference type="RefSeq" id="WP_068431932.1">
    <property type="nucleotide sequence ID" value="NZ_LVHI01000040.1"/>
</dbReference>